<feature type="compositionally biased region" description="Polar residues" evidence="1">
    <location>
        <begin position="306"/>
        <end position="322"/>
    </location>
</feature>
<keyword evidence="3" id="KW-1185">Reference proteome</keyword>
<name>A0A448ZNJ1_9STRA</name>
<dbReference type="EMBL" id="CAACVS010000564">
    <property type="protein sequence ID" value="VEU43612.1"/>
    <property type="molecule type" value="Genomic_DNA"/>
</dbReference>
<proteinExistence type="predicted"/>
<feature type="region of interest" description="Disordered" evidence="1">
    <location>
        <begin position="45"/>
        <end position="102"/>
    </location>
</feature>
<dbReference type="Proteomes" id="UP000291116">
    <property type="component" value="Unassembled WGS sequence"/>
</dbReference>
<feature type="region of interest" description="Disordered" evidence="1">
    <location>
        <begin position="368"/>
        <end position="392"/>
    </location>
</feature>
<protein>
    <submittedName>
        <fullName evidence="2">Uncharacterized protein</fullName>
    </submittedName>
</protein>
<feature type="region of interest" description="Disordered" evidence="1">
    <location>
        <begin position="1"/>
        <end position="21"/>
    </location>
</feature>
<dbReference type="AlphaFoldDB" id="A0A448ZNJ1"/>
<feature type="compositionally biased region" description="Basic and acidic residues" evidence="1">
    <location>
        <begin position="1"/>
        <end position="16"/>
    </location>
</feature>
<evidence type="ECO:0000256" key="1">
    <source>
        <dbReference type="SAM" id="MobiDB-lite"/>
    </source>
</evidence>
<feature type="region of interest" description="Disordered" evidence="1">
    <location>
        <begin position="306"/>
        <end position="329"/>
    </location>
</feature>
<gene>
    <name evidence="2" type="ORF">PSNMU_V1.4_AUG-EV-PASAV3_0106470</name>
</gene>
<evidence type="ECO:0000313" key="3">
    <source>
        <dbReference type="Proteomes" id="UP000291116"/>
    </source>
</evidence>
<reference evidence="2 3" key="1">
    <citation type="submission" date="2019-01" db="EMBL/GenBank/DDBJ databases">
        <authorList>
            <person name="Ferrante I. M."/>
        </authorList>
    </citation>
    <scope>NUCLEOTIDE SEQUENCE [LARGE SCALE GENOMIC DNA]</scope>
    <source>
        <strain evidence="2 3">B856</strain>
    </source>
</reference>
<feature type="compositionally biased region" description="Polar residues" evidence="1">
    <location>
        <begin position="368"/>
        <end position="378"/>
    </location>
</feature>
<accession>A0A448ZNJ1</accession>
<feature type="compositionally biased region" description="Polar residues" evidence="1">
    <location>
        <begin position="457"/>
        <end position="467"/>
    </location>
</feature>
<organism evidence="2 3">
    <name type="scientific">Pseudo-nitzschia multistriata</name>
    <dbReference type="NCBI Taxonomy" id="183589"/>
    <lineage>
        <taxon>Eukaryota</taxon>
        <taxon>Sar</taxon>
        <taxon>Stramenopiles</taxon>
        <taxon>Ochrophyta</taxon>
        <taxon>Bacillariophyta</taxon>
        <taxon>Bacillariophyceae</taxon>
        <taxon>Bacillariophycidae</taxon>
        <taxon>Bacillariales</taxon>
        <taxon>Bacillariaceae</taxon>
        <taxon>Pseudo-nitzschia</taxon>
    </lineage>
</organism>
<feature type="region of interest" description="Disordered" evidence="1">
    <location>
        <begin position="433"/>
        <end position="496"/>
    </location>
</feature>
<feature type="compositionally biased region" description="Polar residues" evidence="1">
    <location>
        <begin position="476"/>
        <end position="492"/>
    </location>
</feature>
<evidence type="ECO:0000313" key="2">
    <source>
        <dbReference type="EMBL" id="VEU43612.1"/>
    </source>
</evidence>
<sequence>MSTRTHESTDDARNDDVPVTSRLAELEVRRKMLVSAMSKFRDTRNSELFRVLRSNDSEDSRGPSSGSNIRDDPGGNDVGSDGFPSDAAFTTTRNFNEKSKEKVHFAKKKTQLLSSLYRRQSLSKADHTTAEEETQCFLSVVEGDGECDKRKSIPSARPVLMALSSRTDQRQNYQTCAAASIEKTEKYSKSKTQTIDNIVPDIQENRNMGLVQVEERRHEPVKQNYDFENTIPVGESSEGDTSISERKMNLSPQNMGLDENVGPDLGIVLDKDFDTALNNRDRKESSEIINYNSLDFEALMQDSITHASSDQTATEESIQPDSISDDGCESNFDIELEKKLDLMILENPLWRKAMQDTYTKEDISATQKVGESKTSTPTDLIEGSGGSSKIFDESNVVNDKQKKEMKKEPYTAVQYLQSNQWSCVRPDAGDLETPLASNVRKPDQDGVGVTKGFSKYPSRSQPTSLPTLHSKDDGNGNATNVDEEYSGNNSANPLDLPRFPAISTDFTVDSIALTSTVQTNVESLGDESLVTRNMINAGTDPLSRDSEDTGRVVDENSTFSTKAIQGFCADDIKKFFAKPSILFQCTGPVAIHSVSSPSHGIFGDTGSETEKR</sequence>